<sequence>MGAETGKTSFMSANAGPSGRFFQIGYVTRNIANGLAVLEIEMGAQRIDLLDDLRDAQGNQLMIRALSHLNLEQAKSN</sequence>
<name>A0ABU2ZIZ3_9SPHN</name>
<evidence type="ECO:0000313" key="1">
    <source>
        <dbReference type="EMBL" id="MDT0576360.1"/>
    </source>
</evidence>
<protein>
    <submittedName>
        <fullName evidence="1">Uncharacterized protein</fullName>
    </submittedName>
</protein>
<dbReference type="Proteomes" id="UP001259803">
    <property type="component" value="Unassembled WGS sequence"/>
</dbReference>
<accession>A0ABU2ZIZ3</accession>
<organism evidence="1 2">
    <name type="scientific">Croceicoccus esteveae</name>
    <dbReference type="NCBI Taxonomy" id="3075597"/>
    <lineage>
        <taxon>Bacteria</taxon>
        <taxon>Pseudomonadati</taxon>
        <taxon>Pseudomonadota</taxon>
        <taxon>Alphaproteobacteria</taxon>
        <taxon>Sphingomonadales</taxon>
        <taxon>Erythrobacteraceae</taxon>
        <taxon>Croceicoccus</taxon>
    </lineage>
</organism>
<evidence type="ECO:0000313" key="2">
    <source>
        <dbReference type="Proteomes" id="UP001259803"/>
    </source>
</evidence>
<dbReference type="RefSeq" id="WP_311340938.1">
    <property type="nucleotide sequence ID" value="NZ_JAVRHS010000006.1"/>
</dbReference>
<reference evidence="1 2" key="1">
    <citation type="submission" date="2023-09" db="EMBL/GenBank/DDBJ databases">
        <authorList>
            <person name="Rey-Velasco X."/>
        </authorList>
    </citation>
    <scope>NUCLEOTIDE SEQUENCE [LARGE SCALE GENOMIC DNA]</scope>
    <source>
        <strain evidence="1 2">F390</strain>
    </source>
</reference>
<dbReference type="EMBL" id="JAVRHS010000006">
    <property type="protein sequence ID" value="MDT0576360.1"/>
    <property type="molecule type" value="Genomic_DNA"/>
</dbReference>
<keyword evidence="2" id="KW-1185">Reference proteome</keyword>
<proteinExistence type="predicted"/>
<gene>
    <name evidence="1" type="ORF">RM533_09180</name>
</gene>
<comment type="caution">
    <text evidence="1">The sequence shown here is derived from an EMBL/GenBank/DDBJ whole genome shotgun (WGS) entry which is preliminary data.</text>
</comment>